<evidence type="ECO:0000313" key="3">
    <source>
        <dbReference type="Proteomes" id="UP000005324"/>
    </source>
</evidence>
<organism evidence="2 3">
    <name type="scientific">Pseudoroseomonas cervicalis ATCC 49957</name>
    <dbReference type="NCBI Taxonomy" id="525371"/>
    <lineage>
        <taxon>Bacteria</taxon>
        <taxon>Pseudomonadati</taxon>
        <taxon>Pseudomonadota</taxon>
        <taxon>Alphaproteobacteria</taxon>
        <taxon>Acetobacterales</taxon>
        <taxon>Roseomonadaceae</taxon>
        <taxon>Roseomonas</taxon>
    </lineage>
</organism>
<protein>
    <submittedName>
        <fullName evidence="2">Uncharacterized protein</fullName>
    </submittedName>
</protein>
<dbReference type="HOGENOM" id="CLU_3177499_0_0_5"/>
<proteinExistence type="predicted"/>
<dbReference type="EMBL" id="ADVL01000375">
    <property type="protein sequence ID" value="EFH11479.1"/>
    <property type="molecule type" value="Genomic_DNA"/>
</dbReference>
<evidence type="ECO:0000313" key="2">
    <source>
        <dbReference type="EMBL" id="EFH11479.1"/>
    </source>
</evidence>
<evidence type="ECO:0000256" key="1">
    <source>
        <dbReference type="SAM" id="MobiDB-lite"/>
    </source>
</evidence>
<dbReference type="AlphaFoldDB" id="D5RMJ3"/>
<accession>D5RMJ3</accession>
<gene>
    <name evidence="2" type="ORF">HMPREF0731_2304</name>
</gene>
<feature type="non-terminal residue" evidence="2">
    <location>
        <position position="47"/>
    </location>
</feature>
<reference evidence="2 3" key="1">
    <citation type="submission" date="2010-04" db="EMBL/GenBank/DDBJ databases">
        <authorList>
            <person name="Qin X."/>
            <person name="Bachman B."/>
            <person name="Battles P."/>
            <person name="Bell A."/>
            <person name="Bess C."/>
            <person name="Bickham C."/>
            <person name="Chaboub L."/>
            <person name="Chen D."/>
            <person name="Coyle M."/>
            <person name="Deiros D.R."/>
            <person name="Dinh H."/>
            <person name="Forbes L."/>
            <person name="Fowler G."/>
            <person name="Francisco L."/>
            <person name="Fu Q."/>
            <person name="Gubbala S."/>
            <person name="Hale W."/>
            <person name="Han Y."/>
            <person name="Hemphill L."/>
            <person name="Highlander S.K."/>
            <person name="Hirani K."/>
            <person name="Hogues M."/>
            <person name="Jackson L."/>
            <person name="Jakkamsetti A."/>
            <person name="Javaid M."/>
            <person name="Jiang H."/>
            <person name="Korchina V."/>
            <person name="Kovar C."/>
            <person name="Lara F."/>
            <person name="Lee S."/>
            <person name="Mata R."/>
            <person name="Mathew T."/>
            <person name="Moen C."/>
            <person name="Morales K."/>
            <person name="Munidasa M."/>
            <person name="Nazareth L."/>
            <person name="Ngo R."/>
            <person name="Nguyen L."/>
            <person name="Okwuonu G."/>
            <person name="Ongeri F."/>
            <person name="Patil S."/>
            <person name="Petrosino J."/>
            <person name="Pham C."/>
            <person name="Pham P."/>
            <person name="Pu L.-L."/>
            <person name="Puazo M."/>
            <person name="Raj R."/>
            <person name="Reid J."/>
            <person name="Rouhana J."/>
            <person name="Saada N."/>
            <person name="Shang Y."/>
            <person name="Simmons D."/>
            <person name="Thornton R."/>
            <person name="Warren J."/>
            <person name="Weissenberger G."/>
            <person name="Zhang J."/>
            <person name="Zhang L."/>
            <person name="Zhou C."/>
            <person name="Zhu D."/>
            <person name="Muzny D."/>
            <person name="Worley K."/>
            <person name="Gibbs R."/>
        </authorList>
    </citation>
    <scope>NUCLEOTIDE SEQUENCE [LARGE SCALE GENOMIC DNA]</scope>
    <source>
        <strain evidence="2 3">ATCC 49957</strain>
    </source>
</reference>
<feature type="compositionally biased region" description="Low complexity" evidence="1">
    <location>
        <begin position="37"/>
        <end position="47"/>
    </location>
</feature>
<feature type="region of interest" description="Disordered" evidence="1">
    <location>
        <begin position="1"/>
        <end position="47"/>
    </location>
</feature>
<sequence length="47" mass="5487">MRRSRSRCQRGRERNRQALARRGPGRRRDRLGPGGHAQQAVQAVQHR</sequence>
<dbReference type="Proteomes" id="UP000005324">
    <property type="component" value="Unassembled WGS sequence"/>
</dbReference>
<comment type="caution">
    <text evidence="2">The sequence shown here is derived from an EMBL/GenBank/DDBJ whole genome shotgun (WGS) entry which is preliminary data.</text>
</comment>
<name>D5RMJ3_9PROT</name>
<keyword evidence="3" id="KW-1185">Reference proteome</keyword>